<evidence type="ECO:0000259" key="5">
    <source>
        <dbReference type="SMART" id="SM00646"/>
    </source>
</evidence>
<dbReference type="InterPro" id="IPR050695">
    <property type="entry name" value="N-acetylmuramoyl_amidase_3"/>
</dbReference>
<feature type="compositionally biased region" description="Low complexity" evidence="4">
    <location>
        <begin position="150"/>
        <end position="170"/>
    </location>
</feature>
<reference evidence="7" key="1">
    <citation type="submission" date="2016-11" db="EMBL/GenBank/DDBJ databases">
        <authorList>
            <person name="Varghese N."/>
            <person name="Submissions S."/>
        </authorList>
    </citation>
    <scope>NUCLEOTIDE SEQUENCE [LARGE SCALE GENOMIC DNA]</scope>
    <source>
        <strain evidence="7">UWOS</strain>
    </source>
</reference>
<evidence type="ECO:0000313" key="6">
    <source>
        <dbReference type="EMBL" id="SHL22013.1"/>
    </source>
</evidence>
<feature type="domain" description="MurNAc-LAA" evidence="5">
    <location>
        <begin position="240"/>
        <end position="400"/>
    </location>
</feature>
<evidence type="ECO:0000256" key="4">
    <source>
        <dbReference type="SAM" id="MobiDB-lite"/>
    </source>
</evidence>
<dbReference type="PANTHER" id="PTHR30404">
    <property type="entry name" value="N-ACETYLMURAMOYL-L-ALANINE AMIDASE"/>
    <property type="match status" value="1"/>
</dbReference>
<organism evidence="6 7">
    <name type="scientific">Fibrobacter intestinalis</name>
    <dbReference type="NCBI Taxonomy" id="28122"/>
    <lineage>
        <taxon>Bacteria</taxon>
        <taxon>Pseudomonadati</taxon>
        <taxon>Fibrobacterota</taxon>
        <taxon>Fibrobacteria</taxon>
        <taxon>Fibrobacterales</taxon>
        <taxon>Fibrobacteraceae</taxon>
        <taxon>Fibrobacter</taxon>
    </lineage>
</organism>
<dbReference type="SUPFAM" id="SSF53187">
    <property type="entry name" value="Zn-dependent exopeptidases"/>
    <property type="match status" value="1"/>
</dbReference>
<sequence>MRLAKKNGVWMLAIEELSKAEGLTATLDPTLRRFKAEGKDFSCSFVLGFSYIYANGKALRLSEASTYEEDAVWTPAKETADIFSAAFSKAYLLDTANQILKIPVQETVENSSVVVQTPSAAAPQTEQVLSKPEPPPKAQVPEAQAKANASPTPKTKTVSPSKSTSVTPKKNAPAGSREVKTIIIDPGHGGKDPGAIGLISKEKDIVLAVALKLKKELSAKGFSVKLTRSTDVFIQLSERPQLANKWNGDLFISLHCNAIDGNKERKKKTKGFRIYVLRDPESEEDRAIARRENKVAKTYGDKNTKDELSPLDWLKIQARLEQYKHASYIFTEKAIHTYESGKISKMGSGAGGAGFMVLVGAFMPATLVELGFISNPEEEKYMNSEKGQQEMAKRLAQGVEAYKKAIDEYLKTLSR</sequence>
<evidence type="ECO:0000256" key="3">
    <source>
        <dbReference type="ARBA" id="ARBA00022801"/>
    </source>
</evidence>
<dbReference type="AlphaFoldDB" id="A0A1M6YV84"/>
<dbReference type="CDD" id="cd02696">
    <property type="entry name" value="MurNAc-LAA"/>
    <property type="match status" value="1"/>
</dbReference>
<dbReference type="GO" id="GO:0008745">
    <property type="term" value="F:N-acetylmuramoyl-L-alanine amidase activity"/>
    <property type="evidence" value="ECO:0007669"/>
    <property type="project" value="UniProtKB-EC"/>
</dbReference>
<proteinExistence type="predicted"/>
<feature type="region of interest" description="Disordered" evidence="4">
    <location>
        <begin position="117"/>
        <end position="176"/>
    </location>
</feature>
<dbReference type="Gene3D" id="3.40.630.40">
    <property type="entry name" value="Zn-dependent exopeptidases"/>
    <property type="match status" value="1"/>
</dbReference>
<dbReference type="Proteomes" id="UP000184275">
    <property type="component" value="Unassembled WGS sequence"/>
</dbReference>
<comment type="catalytic activity">
    <reaction evidence="1">
        <text>Hydrolyzes the link between N-acetylmuramoyl residues and L-amino acid residues in certain cell-wall glycopeptides.</text>
        <dbReference type="EC" id="3.5.1.28"/>
    </reaction>
</comment>
<dbReference type="FunFam" id="3.40.630.40:FF:000005">
    <property type="entry name" value="N-acetylmuramoyl-L-alanine amidase (AmiA)"/>
    <property type="match status" value="1"/>
</dbReference>
<dbReference type="SMART" id="SM00646">
    <property type="entry name" value="Ami_3"/>
    <property type="match status" value="1"/>
</dbReference>
<dbReference type="InterPro" id="IPR002508">
    <property type="entry name" value="MurNAc-LAA_cat"/>
</dbReference>
<evidence type="ECO:0000313" key="7">
    <source>
        <dbReference type="Proteomes" id="UP000184275"/>
    </source>
</evidence>
<name>A0A1M6YV84_9BACT</name>
<protein>
    <recommendedName>
        <fullName evidence="2">N-acetylmuramoyl-L-alanine amidase</fullName>
        <ecNumber evidence="2">3.5.1.28</ecNumber>
    </recommendedName>
</protein>
<dbReference type="RefSeq" id="WP_244889405.1">
    <property type="nucleotide sequence ID" value="NZ_FRAW01000048.1"/>
</dbReference>
<keyword evidence="3" id="KW-0378">Hydrolase</keyword>
<dbReference type="PANTHER" id="PTHR30404:SF0">
    <property type="entry name" value="N-ACETYLMURAMOYL-L-ALANINE AMIDASE AMIC"/>
    <property type="match status" value="1"/>
</dbReference>
<accession>A0A1M6YV84</accession>
<gene>
    <name evidence="6" type="ORF">SAMN05720469_14823</name>
</gene>
<dbReference type="GO" id="GO:0030288">
    <property type="term" value="C:outer membrane-bounded periplasmic space"/>
    <property type="evidence" value="ECO:0007669"/>
    <property type="project" value="TreeGrafter"/>
</dbReference>
<dbReference type="GO" id="GO:0009253">
    <property type="term" value="P:peptidoglycan catabolic process"/>
    <property type="evidence" value="ECO:0007669"/>
    <property type="project" value="InterPro"/>
</dbReference>
<evidence type="ECO:0000256" key="2">
    <source>
        <dbReference type="ARBA" id="ARBA00011901"/>
    </source>
</evidence>
<feature type="compositionally biased region" description="Polar residues" evidence="4">
    <location>
        <begin position="117"/>
        <end position="128"/>
    </location>
</feature>
<dbReference type="Pfam" id="PF01520">
    <property type="entry name" value="Amidase_3"/>
    <property type="match status" value="1"/>
</dbReference>
<keyword evidence="7" id="KW-1185">Reference proteome</keyword>
<dbReference type="EC" id="3.5.1.28" evidence="2"/>
<dbReference type="EMBL" id="FRAW01000048">
    <property type="protein sequence ID" value="SHL22013.1"/>
    <property type="molecule type" value="Genomic_DNA"/>
</dbReference>
<evidence type="ECO:0000256" key="1">
    <source>
        <dbReference type="ARBA" id="ARBA00001561"/>
    </source>
</evidence>